<feature type="compositionally biased region" description="Basic and acidic residues" evidence="1">
    <location>
        <begin position="379"/>
        <end position="407"/>
    </location>
</feature>
<keyword evidence="2" id="KW-0472">Membrane</keyword>
<dbReference type="Proteomes" id="UP001607303">
    <property type="component" value="Unassembled WGS sequence"/>
</dbReference>
<dbReference type="PANTHER" id="PTHR12300">
    <property type="entry name" value="HVA22-LIKE PROTEINS"/>
    <property type="match status" value="1"/>
</dbReference>
<keyword evidence="2" id="KW-0812">Transmembrane</keyword>
<protein>
    <submittedName>
        <fullName evidence="3">Bromodomain-containing protein -like isoform X1</fullName>
    </submittedName>
</protein>
<gene>
    <name evidence="3" type="ORF">V1477_002937</name>
</gene>
<feature type="compositionally biased region" description="Low complexity" evidence="1">
    <location>
        <begin position="832"/>
        <end position="842"/>
    </location>
</feature>
<evidence type="ECO:0000313" key="4">
    <source>
        <dbReference type="Proteomes" id="UP001607303"/>
    </source>
</evidence>
<feature type="region of interest" description="Disordered" evidence="1">
    <location>
        <begin position="565"/>
        <end position="586"/>
    </location>
</feature>
<feature type="region of interest" description="Disordered" evidence="1">
    <location>
        <begin position="331"/>
        <end position="423"/>
    </location>
</feature>
<reference evidence="3 4" key="1">
    <citation type="journal article" date="2024" name="Ann. Entomol. Soc. Am.">
        <title>Genomic analyses of the southern and eastern yellowjacket wasps (Hymenoptera: Vespidae) reveal evolutionary signatures of social life.</title>
        <authorList>
            <person name="Catto M.A."/>
            <person name="Caine P.B."/>
            <person name="Orr S.E."/>
            <person name="Hunt B.G."/>
            <person name="Goodisman M.A.D."/>
        </authorList>
    </citation>
    <scope>NUCLEOTIDE SEQUENCE [LARGE SCALE GENOMIC DNA]</scope>
    <source>
        <strain evidence="3">232</strain>
        <tissue evidence="3">Head and thorax</tissue>
    </source>
</reference>
<feature type="transmembrane region" description="Helical" evidence="2">
    <location>
        <begin position="48"/>
        <end position="68"/>
    </location>
</feature>
<evidence type="ECO:0000313" key="3">
    <source>
        <dbReference type="EMBL" id="KAL2748817.1"/>
    </source>
</evidence>
<sequence>MNFENEHLLITRTKRIDNNRIEEDLQIIALRRKLKYLTNWTQRFVDRLPVRMTLSNLGILAVFLAIVLPKSLTYILLYPIFRLVFGTLYPAYASYKAVRTQNVKEYVKWMMYWIVFALFTCAETFTDVFFSFWFPFYYEIKIILVLWLLSPATKGSSILYRRFVHPALTRREAEIDEALARATEQGYKAVLHLGTRGVNYATTVLMQTAIKNLPNIIPSSLNEIEPRQSDPAIFSLANPNKAPSMTCRPRNKKDIMNPMKDDKLVPTTKKIQPPKIDCISITKILNEEYENTWSSEEEVEDEKQHDQPKVYEEVQENFIVEGIFKEPEKRPIKTKKSKKNHVEVTKRQKSRSCKVTTKTGGGGLVQQLRKSYSLSDLTGGKDVENRSLPESRDETDMEEPRLREHVGRRGYSPRRTQSSTNRVEMYFSEVDVDMIQPRPREPITSLTNIRSSDDISSGYSSGEALQSHRATSQGDTLVRTSSVGARTRVKPRSTTKKTPEDTGEESEYDDLLPSPLTFLTPDQVHQLLLFLTPKDDLQEMSKFVNNDEKLFDDIKKRESKSSSEESEVWFVPNLTNETDEEPDKPQTELLETDNKLKDCQRSSEMLTIASSKESDLRQKDMENKENTEKVDFLKNSLQTAVTTDVVDIDKIKDEICREKLDELKELLNNAHKAVTKIVSSEEKLNRVGKFVSDKTPYLENFGDVDSLNLCSTMNNVTRNNSDNNDRAGKYNKMPAPKTPILTDDETLSEDSQSPENALKATLVIKTGTVKTFANVDNAKDVFIAHAAQTKTKRKKRSKDGIAKLLAIPKNIFHGAFHKGSSCASNKDEESTSPSVSEYCSSRSRSVSIGSQDIFTSKINNDQGDIDPNEISSNVDNDKIDENNFKKDLISDNIDRNALSDKTEDSDKKVTSIKRIPIPQMSRSPGASRKNTPGRGKKEGLVHYNEFCHSTTQQEDQQEESSMKFTSC</sequence>
<organism evidence="3 4">
    <name type="scientific">Vespula maculifrons</name>
    <name type="common">Eastern yellow jacket</name>
    <name type="synonym">Wasp</name>
    <dbReference type="NCBI Taxonomy" id="7453"/>
    <lineage>
        <taxon>Eukaryota</taxon>
        <taxon>Metazoa</taxon>
        <taxon>Ecdysozoa</taxon>
        <taxon>Arthropoda</taxon>
        <taxon>Hexapoda</taxon>
        <taxon>Insecta</taxon>
        <taxon>Pterygota</taxon>
        <taxon>Neoptera</taxon>
        <taxon>Endopterygota</taxon>
        <taxon>Hymenoptera</taxon>
        <taxon>Apocrita</taxon>
        <taxon>Aculeata</taxon>
        <taxon>Vespoidea</taxon>
        <taxon>Vespidae</taxon>
        <taxon>Vespinae</taxon>
        <taxon>Vespula</taxon>
    </lineage>
</organism>
<keyword evidence="2" id="KW-1133">Transmembrane helix</keyword>
<feature type="transmembrane region" description="Helical" evidence="2">
    <location>
        <begin position="112"/>
        <end position="134"/>
    </location>
</feature>
<dbReference type="InterPro" id="IPR004345">
    <property type="entry name" value="TB2_DP1_HVA22"/>
</dbReference>
<dbReference type="PANTHER" id="PTHR12300:SF117">
    <property type="entry name" value="LP05237P-RELATED"/>
    <property type="match status" value="1"/>
</dbReference>
<feature type="region of interest" description="Disordered" evidence="1">
    <location>
        <begin position="237"/>
        <end position="260"/>
    </location>
</feature>
<feature type="region of interest" description="Disordered" evidence="1">
    <location>
        <begin position="717"/>
        <end position="753"/>
    </location>
</feature>
<feature type="region of interest" description="Disordered" evidence="1">
    <location>
        <begin position="899"/>
        <end position="967"/>
    </location>
</feature>
<feature type="region of interest" description="Disordered" evidence="1">
    <location>
        <begin position="436"/>
        <end position="512"/>
    </location>
</feature>
<proteinExistence type="predicted"/>
<feature type="compositionally biased region" description="Acidic residues" evidence="1">
    <location>
        <begin position="501"/>
        <end position="510"/>
    </location>
</feature>
<dbReference type="AlphaFoldDB" id="A0ABD2CUR0"/>
<keyword evidence="4" id="KW-1185">Reference proteome</keyword>
<feature type="compositionally biased region" description="Polar residues" evidence="1">
    <location>
        <begin position="468"/>
        <end position="484"/>
    </location>
</feature>
<dbReference type="EMBL" id="JAYRBN010000030">
    <property type="protein sequence ID" value="KAL2748817.1"/>
    <property type="molecule type" value="Genomic_DNA"/>
</dbReference>
<accession>A0ABD2CUR0</accession>
<evidence type="ECO:0000256" key="2">
    <source>
        <dbReference type="SAM" id="Phobius"/>
    </source>
</evidence>
<feature type="region of interest" description="Disordered" evidence="1">
    <location>
        <begin position="820"/>
        <end position="842"/>
    </location>
</feature>
<feature type="transmembrane region" description="Helical" evidence="2">
    <location>
        <begin position="74"/>
        <end position="92"/>
    </location>
</feature>
<name>A0ABD2CUR0_VESMC</name>
<dbReference type="Pfam" id="PF03134">
    <property type="entry name" value="TB2_DP1_HVA22"/>
    <property type="match status" value="1"/>
</dbReference>
<feature type="compositionally biased region" description="Basic and acidic residues" evidence="1">
    <location>
        <begin position="899"/>
        <end position="909"/>
    </location>
</feature>
<feature type="compositionally biased region" description="Polar residues" evidence="1">
    <location>
        <begin position="920"/>
        <end position="930"/>
    </location>
</feature>
<evidence type="ECO:0000256" key="1">
    <source>
        <dbReference type="SAM" id="MobiDB-lite"/>
    </source>
</evidence>
<feature type="region of interest" description="Disordered" evidence="1">
    <location>
        <begin position="857"/>
        <end position="879"/>
    </location>
</feature>
<comment type="caution">
    <text evidence="3">The sequence shown here is derived from an EMBL/GenBank/DDBJ whole genome shotgun (WGS) entry which is preliminary data.</text>
</comment>